<comment type="similarity">
    <text evidence="1">Belongs to the type-I restriction system S methylase family.</text>
</comment>
<dbReference type="GO" id="GO:0009307">
    <property type="term" value="P:DNA restriction-modification system"/>
    <property type="evidence" value="ECO:0007669"/>
    <property type="project" value="UniProtKB-KW"/>
</dbReference>
<reference evidence="5" key="1">
    <citation type="submission" date="2022-08" db="EMBL/GenBank/DDBJ databases">
        <title>Genomic characterization and comparative genomic analysis of a strain of klebsiella michiganensis carrying blaKPC-2 isolated from the blood of children with very preterm bloodstream infection.</title>
        <authorList>
            <person name="Zhang N."/>
        </authorList>
    </citation>
    <scope>NUCLEOTIDE SEQUENCE</scope>
    <source>
        <strain evidence="5">BSI-KPN166</strain>
    </source>
</reference>
<keyword evidence="2" id="KW-0680">Restriction system</keyword>
<dbReference type="AlphaFoldDB" id="A0AAX3CQB3"/>
<name>A0AAX3CQB3_9ENTR</name>
<dbReference type="EMBL" id="CP102103">
    <property type="protein sequence ID" value="UWZ73564.1"/>
    <property type="molecule type" value="Genomic_DNA"/>
</dbReference>
<evidence type="ECO:0000313" key="6">
    <source>
        <dbReference type="Proteomes" id="UP001060345"/>
    </source>
</evidence>
<accession>A0AAX3CQB3</accession>
<dbReference type="Proteomes" id="UP001060345">
    <property type="component" value="Chromosome"/>
</dbReference>
<dbReference type="PANTHER" id="PTHR30408:SF13">
    <property type="entry name" value="TYPE I RESTRICTION ENZYME HINDI SPECIFICITY SUBUNIT"/>
    <property type="match status" value="1"/>
</dbReference>
<protein>
    <submittedName>
        <fullName evidence="5">Restriction endonuclease subunit S</fullName>
    </submittedName>
</protein>
<dbReference type="SUPFAM" id="SSF116734">
    <property type="entry name" value="DNA methylase specificity domain"/>
    <property type="match status" value="2"/>
</dbReference>
<dbReference type="InterPro" id="IPR000055">
    <property type="entry name" value="Restrct_endonuc_typeI_TRD"/>
</dbReference>
<gene>
    <name evidence="5" type="ORF">NP224_25870</name>
</gene>
<keyword evidence="5" id="KW-0378">Hydrolase</keyword>
<dbReference type="PANTHER" id="PTHR30408">
    <property type="entry name" value="TYPE-1 RESTRICTION ENZYME ECOKI SPECIFICITY PROTEIN"/>
    <property type="match status" value="1"/>
</dbReference>
<keyword evidence="3" id="KW-0238">DNA-binding</keyword>
<dbReference type="GO" id="GO:0004519">
    <property type="term" value="F:endonuclease activity"/>
    <property type="evidence" value="ECO:0007669"/>
    <property type="project" value="UniProtKB-KW"/>
</dbReference>
<keyword evidence="5" id="KW-0540">Nuclease</keyword>
<sequence length="476" mass="52592">MSFETIELKELLTEKGYLRGPFGSALKRTELKTSGIPVYEQQHAITGTRSFRYYIDDEKYQTLKRFAVAENDLIISCSGTVGRISIIDSSDPKGIISQALLILRPNIDKITPHFLYYFLTSHKGQREILNAAQGAVQLNIAPRAVVEKIPVPVPPRDKQDCIVDILKGIDDKIEINTKISKSLEQMAQILFKSWFVNFEPVQAKVAVLNAGGSQKEATSAAMMAISGKNADLLEIFERENPVQYAKLKAVAELFPTAMQESELGDIPAGWQHSDLSKLALLNASSWSKKNAPESLRYVDLANTKWGTIHSTEEYLFSDAPSRARRILKAGDTIIGTVRPGNGSYAFIAEDNLTGSTGFAVLTPKKPHYSTFIYICATSGENIDRLTHLADGGAYPAVNADVVLASPCIIPTEYNDIENLISAFHRYVKSSFDYKNNISLQSKKLEELRSILLPKLLSDEIDLSNLISPSNAIMEGV</sequence>
<dbReference type="REBASE" id="661020">
    <property type="entry name" value="S.Kmi166ORF25865P"/>
</dbReference>
<proteinExistence type="inferred from homology"/>
<keyword evidence="5" id="KW-0255">Endonuclease</keyword>
<dbReference type="GO" id="GO:0003677">
    <property type="term" value="F:DNA binding"/>
    <property type="evidence" value="ECO:0007669"/>
    <property type="project" value="UniProtKB-KW"/>
</dbReference>
<evidence type="ECO:0000259" key="4">
    <source>
        <dbReference type="Pfam" id="PF01420"/>
    </source>
</evidence>
<evidence type="ECO:0000256" key="2">
    <source>
        <dbReference type="ARBA" id="ARBA00022747"/>
    </source>
</evidence>
<dbReference type="Gene3D" id="3.90.220.20">
    <property type="entry name" value="DNA methylase specificity domains"/>
    <property type="match status" value="2"/>
</dbReference>
<evidence type="ECO:0000256" key="3">
    <source>
        <dbReference type="ARBA" id="ARBA00023125"/>
    </source>
</evidence>
<evidence type="ECO:0000256" key="1">
    <source>
        <dbReference type="ARBA" id="ARBA00010923"/>
    </source>
</evidence>
<evidence type="ECO:0000313" key="5">
    <source>
        <dbReference type="EMBL" id="UWZ73564.1"/>
    </source>
</evidence>
<dbReference type="Pfam" id="PF01420">
    <property type="entry name" value="Methylase_S"/>
    <property type="match status" value="1"/>
</dbReference>
<dbReference type="InterPro" id="IPR044946">
    <property type="entry name" value="Restrct_endonuc_typeI_TRD_sf"/>
</dbReference>
<organism evidence="5 6">
    <name type="scientific">Klebsiella michiganensis</name>
    <dbReference type="NCBI Taxonomy" id="1134687"/>
    <lineage>
        <taxon>Bacteria</taxon>
        <taxon>Pseudomonadati</taxon>
        <taxon>Pseudomonadota</taxon>
        <taxon>Gammaproteobacteria</taxon>
        <taxon>Enterobacterales</taxon>
        <taxon>Enterobacteriaceae</taxon>
        <taxon>Klebsiella/Raoultella group</taxon>
        <taxon>Klebsiella</taxon>
    </lineage>
</organism>
<dbReference type="InterPro" id="IPR052021">
    <property type="entry name" value="Type-I_RS_S_subunit"/>
</dbReference>
<feature type="domain" description="Type I restriction modification DNA specificity" evidence="4">
    <location>
        <begin position="47"/>
        <end position="185"/>
    </location>
</feature>
<dbReference type="RefSeq" id="WP_260745698.1">
    <property type="nucleotide sequence ID" value="NZ_CP102103.1"/>
</dbReference>